<dbReference type="PANTHER" id="PTHR43528">
    <property type="entry name" value="ALPHA-KETOGLUTARATE PERMEASE"/>
    <property type="match status" value="1"/>
</dbReference>
<organism evidence="11 12">
    <name type="scientific">Acuticoccus mangrovi</name>
    <dbReference type="NCBI Taxonomy" id="2796142"/>
    <lineage>
        <taxon>Bacteria</taxon>
        <taxon>Pseudomonadati</taxon>
        <taxon>Pseudomonadota</taxon>
        <taxon>Alphaproteobacteria</taxon>
        <taxon>Hyphomicrobiales</taxon>
        <taxon>Amorphaceae</taxon>
        <taxon>Acuticoccus</taxon>
    </lineage>
</organism>
<evidence type="ECO:0000256" key="5">
    <source>
        <dbReference type="ARBA" id="ARBA00022692"/>
    </source>
</evidence>
<dbReference type="InterPro" id="IPR036259">
    <property type="entry name" value="MFS_trans_sf"/>
</dbReference>
<keyword evidence="4" id="KW-1003">Cell membrane</keyword>
<sequence length="432" mass="45327">MTEVAGHAPTAANGVIVRAAGAGAAGNVLEWFDFAVYGYMAPMIAPLFFPSTDPLSAILAVYGAFAAGYLARPIGAMIFGHLGDHFGRKPMLVASVLMMGLSTVSIALLPTFQTVGPIAGALLVVLRILQGLSVGGEYTGSTVFVAEHAPPARRGFFCAWITGGAIGGFLLGSLAVALLSTMFDEATIKAGLWRLPFLCGLLIVIAALVLRRSVSDAPGPSHGEPVQHPVPHAFRHSWREILKVGAIALGASAVPFYILFVYAATFLQERLHVSTTMAMDINTIALCILFVVPFLSGALSDRIRARRPVLITGFALMVLLCVPLWALMHTAEPIRVVAAQAGFALIVGITAGVAPVIMTEIASTRTRVTVLSIGYNVTLALFGGTAPIVAAYLIARTADDYMPAYYILATSAVSLVVAVFFLRVPGPKPAPG</sequence>
<keyword evidence="12" id="KW-1185">Reference proteome</keyword>
<feature type="transmembrane region" description="Helical" evidence="9">
    <location>
        <begin position="309"/>
        <end position="328"/>
    </location>
</feature>
<feature type="transmembrane region" description="Helical" evidence="9">
    <location>
        <begin position="57"/>
        <end position="79"/>
    </location>
</feature>
<feature type="transmembrane region" description="Helical" evidence="9">
    <location>
        <begin position="191"/>
        <end position="210"/>
    </location>
</feature>
<evidence type="ECO:0000256" key="7">
    <source>
        <dbReference type="ARBA" id="ARBA00022989"/>
    </source>
</evidence>
<evidence type="ECO:0000256" key="6">
    <source>
        <dbReference type="ARBA" id="ARBA00022847"/>
    </source>
</evidence>
<dbReference type="Gene3D" id="1.20.1250.20">
    <property type="entry name" value="MFS general substrate transporter like domains"/>
    <property type="match status" value="1"/>
</dbReference>
<dbReference type="SUPFAM" id="SSF103473">
    <property type="entry name" value="MFS general substrate transporter"/>
    <property type="match status" value="1"/>
</dbReference>
<feature type="transmembrane region" description="Helical" evidence="9">
    <location>
        <begin position="401"/>
        <end position="422"/>
    </location>
</feature>
<feature type="transmembrane region" description="Helical" evidence="9">
    <location>
        <begin position="115"/>
        <end position="135"/>
    </location>
</feature>
<comment type="caution">
    <text evidence="11">The sequence shown here is derived from an EMBL/GenBank/DDBJ whole genome shotgun (WGS) entry which is preliminary data.</text>
</comment>
<evidence type="ECO:0000256" key="9">
    <source>
        <dbReference type="SAM" id="Phobius"/>
    </source>
</evidence>
<feature type="transmembrane region" description="Helical" evidence="9">
    <location>
        <begin position="244"/>
        <end position="265"/>
    </location>
</feature>
<dbReference type="InterPro" id="IPR011701">
    <property type="entry name" value="MFS"/>
</dbReference>
<protein>
    <submittedName>
        <fullName evidence="11">MFS transporter</fullName>
    </submittedName>
</protein>
<gene>
    <name evidence="11" type="ORF">JCR33_08205</name>
</gene>
<evidence type="ECO:0000313" key="12">
    <source>
        <dbReference type="Proteomes" id="UP000609531"/>
    </source>
</evidence>
<proteinExistence type="inferred from homology"/>
<feature type="transmembrane region" description="Helical" evidence="9">
    <location>
        <begin position="156"/>
        <end position="179"/>
    </location>
</feature>
<evidence type="ECO:0000256" key="4">
    <source>
        <dbReference type="ARBA" id="ARBA00022475"/>
    </source>
</evidence>
<evidence type="ECO:0000256" key="3">
    <source>
        <dbReference type="ARBA" id="ARBA00022448"/>
    </source>
</evidence>
<dbReference type="InterPro" id="IPR020846">
    <property type="entry name" value="MFS_dom"/>
</dbReference>
<feature type="transmembrane region" description="Helical" evidence="9">
    <location>
        <begin position="334"/>
        <end position="358"/>
    </location>
</feature>
<reference evidence="11" key="1">
    <citation type="submission" date="2020-12" db="EMBL/GenBank/DDBJ databases">
        <title>Bacterial taxonomy.</title>
        <authorList>
            <person name="Pan X."/>
        </authorList>
    </citation>
    <scope>NUCLEOTIDE SEQUENCE</scope>
    <source>
        <strain evidence="11">B2012</strain>
    </source>
</reference>
<evidence type="ECO:0000259" key="10">
    <source>
        <dbReference type="PROSITE" id="PS50850"/>
    </source>
</evidence>
<dbReference type="EMBL" id="JAEKJA010000006">
    <property type="protein sequence ID" value="MBJ3775663.1"/>
    <property type="molecule type" value="Genomic_DNA"/>
</dbReference>
<keyword evidence="8 9" id="KW-0472">Membrane</keyword>
<dbReference type="Pfam" id="PF07690">
    <property type="entry name" value="MFS_1"/>
    <property type="match status" value="1"/>
</dbReference>
<feature type="transmembrane region" description="Helical" evidence="9">
    <location>
        <begin position="277"/>
        <end position="297"/>
    </location>
</feature>
<evidence type="ECO:0000256" key="1">
    <source>
        <dbReference type="ARBA" id="ARBA00004651"/>
    </source>
</evidence>
<feature type="transmembrane region" description="Helical" evidence="9">
    <location>
        <begin position="91"/>
        <end position="109"/>
    </location>
</feature>
<dbReference type="PROSITE" id="PS00217">
    <property type="entry name" value="SUGAR_TRANSPORT_2"/>
    <property type="match status" value="1"/>
</dbReference>
<keyword evidence="6" id="KW-0769">Symport</keyword>
<dbReference type="PROSITE" id="PS50850">
    <property type="entry name" value="MFS"/>
    <property type="match status" value="1"/>
</dbReference>
<comment type="subcellular location">
    <subcellularLocation>
        <location evidence="1">Cell membrane</location>
        <topology evidence="1">Multi-pass membrane protein</topology>
    </subcellularLocation>
</comment>
<comment type="similarity">
    <text evidence="2">Belongs to the major facilitator superfamily. Metabolite:H+ Symporter (MHS) family (TC 2.A.1.6) family.</text>
</comment>
<dbReference type="PANTHER" id="PTHR43528:SF1">
    <property type="entry name" value="ALPHA-KETOGLUTARATE PERMEASE"/>
    <property type="match status" value="1"/>
</dbReference>
<accession>A0A934MFN4</accession>
<dbReference type="RefSeq" id="WP_198881568.1">
    <property type="nucleotide sequence ID" value="NZ_JAEKJA010000006.1"/>
</dbReference>
<evidence type="ECO:0000256" key="2">
    <source>
        <dbReference type="ARBA" id="ARBA00008240"/>
    </source>
</evidence>
<keyword evidence="7 9" id="KW-1133">Transmembrane helix</keyword>
<dbReference type="InterPro" id="IPR005829">
    <property type="entry name" value="Sugar_transporter_CS"/>
</dbReference>
<dbReference type="AlphaFoldDB" id="A0A934MFN4"/>
<evidence type="ECO:0000313" key="11">
    <source>
        <dbReference type="EMBL" id="MBJ3775663.1"/>
    </source>
</evidence>
<feature type="transmembrane region" description="Helical" evidence="9">
    <location>
        <begin position="370"/>
        <end position="395"/>
    </location>
</feature>
<keyword evidence="5 9" id="KW-0812">Transmembrane</keyword>
<dbReference type="GO" id="GO:0005886">
    <property type="term" value="C:plasma membrane"/>
    <property type="evidence" value="ECO:0007669"/>
    <property type="project" value="UniProtKB-SubCell"/>
</dbReference>
<name>A0A934MFN4_9HYPH</name>
<evidence type="ECO:0000256" key="8">
    <source>
        <dbReference type="ARBA" id="ARBA00023136"/>
    </source>
</evidence>
<dbReference type="InterPro" id="IPR051084">
    <property type="entry name" value="H+-coupled_symporters"/>
</dbReference>
<dbReference type="Proteomes" id="UP000609531">
    <property type="component" value="Unassembled WGS sequence"/>
</dbReference>
<feature type="domain" description="Major facilitator superfamily (MFS) profile" evidence="10">
    <location>
        <begin position="19"/>
        <end position="427"/>
    </location>
</feature>
<dbReference type="GO" id="GO:0015293">
    <property type="term" value="F:symporter activity"/>
    <property type="evidence" value="ECO:0007669"/>
    <property type="project" value="UniProtKB-KW"/>
</dbReference>
<keyword evidence="3" id="KW-0813">Transport</keyword>